<dbReference type="Proteomes" id="UP001305521">
    <property type="component" value="Chromosome"/>
</dbReference>
<evidence type="ECO:0000259" key="7">
    <source>
        <dbReference type="Pfam" id="PF13860"/>
    </source>
</evidence>
<proteinExistence type="inferred from homology"/>
<evidence type="ECO:0000313" key="9">
    <source>
        <dbReference type="Proteomes" id="UP001305521"/>
    </source>
</evidence>
<dbReference type="InterPro" id="IPR005648">
    <property type="entry name" value="FlgD"/>
</dbReference>
<evidence type="ECO:0000256" key="4">
    <source>
        <dbReference type="ARBA" id="ARBA00024746"/>
    </source>
</evidence>
<evidence type="ECO:0000313" key="8">
    <source>
        <dbReference type="EMBL" id="WPB85190.1"/>
    </source>
</evidence>
<accession>A0ABZ0PHT0</accession>
<comment type="similarity">
    <text evidence="1 5">Belongs to the FlgD family.</text>
</comment>
<organism evidence="8 9">
    <name type="scientific">Sediminicoccus rosea</name>
    <dbReference type="NCBI Taxonomy" id="1225128"/>
    <lineage>
        <taxon>Bacteria</taxon>
        <taxon>Pseudomonadati</taxon>
        <taxon>Pseudomonadota</taxon>
        <taxon>Alphaproteobacteria</taxon>
        <taxon>Acetobacterales</taxon>
        <taxon>Roseomonadaceae</taxon>
        <taxon>Sediminicoccus</taxon>
    </lineage>
</organism>
<keyword evidence="8" id="KW-0966">Cell projection</keyword>
<dbReference type="RefSeq" id="WP_318649156.1">
    <property type="nucleotide sequence ID" value="NZ_CP137852.1"/>
</dbReference>
<comment type="function">
    <text evidence="4 5">Required for flagellar hook formation. May act as a scaffolding protein.</text>
</comment>
<dbReference type="Pfam" id="PF13860">
    <property type="entry name" value="FlgD_ig"/>
    <property type="match status" value="1"/>
</dbReference>
<gene>
    <name evidence="8" type="ORF">R9Z33_24255</name>
</gene>
<evidence type="ECO:0000256" key="1">
    <source>
        <dbReference type="ARBA" id="ARBA00010577"/>
    </source>
</evidence>
<reference evidence="8 9" key="1">
    <citation type="submission" date="2023-11" db="EMBL/GenBank/DDBJ databases">
        <title>Arctic aerobic anoxygenic photoheterotroph Sediminicoccus rosea KRV36 adapts its photosynthesis to long days of polar summer.</title>
        <authorList>
            <person name="Tomasch J."/>
            <person name="Kopejtka K."/>
            <person name="Bily T."/>
            <person name="Gardiner A.T."/>
            <person name="Gardian Z."/>
            <person name="Shivaramu S."/>
            <person name="Koblizek M."/>
            <person name="Engelhardt F."/>
            <person name="Kaftan D."/>
        </authorList>
    </citation>
    <scope>NUCLEOTIDE SEQUENCE [LARGE SCALE GENOMIC DNA]</scope>
    <source>
        <strain evidence="8 9">R-30</strain>
    </source>
</reference>
<protein>
    <recommendedName>
        <fullName evidence="2 5">Basal-body rod modification protein FlgD</fullName>
    </recommendedName>
</protein>
<keyword evidence="9" id="KW-1185">Reference proteome</keyword>
<sequence>MSGSIGSTQPATGGTAARTAPTTGIGSDFNTFLTLLTTQLQNQDPTNAMDANQMTQQLVQFATVEQQIKVNTNLERLLSVEQGNQLVSAAPLMGRVVEVESDRLSLQGGQAQLRLPAAGEARRALVTVMDASGRTLRSAEVPLGTTPTNWSWDGRDAAGTQLADGAYRFAIRGIGADGGTVTISAGVLARATAVDRSEGEVRLGLGALSVNFDKLRGLAAN</sequence>
<dbReference type="Pfam" id="PF03963">
    <property type="entry name" value="FlgD"/>
    <property type="match status" value="1"/>
</dbReference>
<keyword evidence="8" id="KW-0282">Flagellum</keyword>
<evidence type="ECO:0000256" key="2">
    <source>
        <dbReference type="ARBA" id="ARBA00016013"/>
    </source>
</evidence>
<dbReference type="Gene3D" id="2.60.40.4070">
    <property type="match status" value="1"/>
</dbReference>
<evidence type="ECO:0000256" key="3">
    <source>
        <dbReference type="ARBA" id="ARBA00022795"/>
    </source>
</evidence>
<dbReference type="Gene3D" id="2.30.30.910">
    <property type="match status" value="1"/>
</dbReference>
<dbReference type="InterPro" id="IPR025965">
    <property type="entry name" value="FlgD/Vpr_Ig-like"/>
</dbReference>
<feature type="compositionally biased region" description="Low complexity" evidence="6">
    <location>
        <begin position="8"/>
        <end position="23"/>
    </location>
</feature>
<dbReference type="EMBL" id="CP137852">
    <property type="protein sequence ID" value="WPB85190.1"/>
    <property type="molecule type" value="Genomic_DNA"/>
</dbReference>
<name>A0ABZ0PHT0_9PROT</name>
<keyword evidence="8" id="KW-0969">Cilium</keyword>
<evidence type="ECO:0000256" key="5">
    <source>
        <dbReference type="RuleBase" id="RU362076"/>
    </source>
</evidence>
<evidence type="ECO:0000256" key="6">
    <source>
        <dbReference type="SAM" id="MobiDB-lite"/>
    </source>
</evidence>
<keyword evidence="3 5" id="KW-1005">Bacterial flagellum biogenesis</keyword>
<feature type="region of interest" description="Disordered" evidence="6">
    <location>
        <begin position="1"/>
        <end position="23"/>
    </location>
</feature>
<feature type="domain" description="FlgD/Vpr Ig-like" evidence="7">
    <location>
        <begin position="102"/>
        <end position="172"/>
    </location>
</feature>